<feature type="domain" description="Amino acid transporter transmembrane" evidence="17">
    <location>
        <begin position="190"/>
        <end position="308"/>
    </location>
</feature>
<evidence type="ECO:0000313" key="18">
    <source>
        <dbReference type="Proteomes" id="UP000050795"/>
    </source>
</evidence>
<keyword evidence="3" id="KW-0813">Transport</keyword>
<feature type="compositionally biased region" description="Polar residues" evidence="15">
    <location>
        <begin position="72"/>
        <end position="84"/>
    </location>
</feature>
<evidence type="ECO:0000256" key="4">
    <source>
        <dbReference type="ARBA" id="ARBA00022692"/>
    </source>
</evidence>
<feature type="region of interest" description="Disordered" evidence="15">
    <location>
        <begin position="1"/>
        <end position="84"/>
    </location>
</feature>
<feature type="transmembrane region" description="Helical" evidence="16">
    <location>
        <begin position="530"/>
        <end position="552"/>
    </location>
</feature>
<dbReference type="Proteomes" id="UP000050795">
    <property type="component" value="Unassembled WGS sequence"/>
</dbReference>
<evidence type="ECO:0000259" key="17">
    <source>
        <dbReference type="Pfam" id="PF01490"/>
    </source>
</evidence>
<evidence type="ECO:0000256" key="1">
    <source>
        <dbReference type="ARBA" id="ARBA00004107"/>
    </source>
</evidence>
<reference evidence="19 20" key="2">
    <citation type="submission" date="2023-11" db="UniProtKB">
        <authorList>
            <consortium name="WormBaseParasite"/>
        </authorList>
    </citation>
    <scope>IDENTIFICATION</scope>
</reference>
<dbReference type="GO" id="GO:0005765">
    <property type="term" value="C:lysosomal membrane"/>
    <property type="evidence" value="ECO:0007669"/>
    <property type="project" value="UniProtKB-SubCell"/>
</dbReference>
<keyword evidence="11" id="KW-1015">Disulfide bond</keyword>
<feature type="transmembrane region" description="Helical" evidence="16">
    <location>
        <begin position="193"/>
        <end position="214"/>
    </location>
</feature>
<feature type="transmembrane region" description="Helical" evidence="16">
    <location>
        <begin position="411"/>
        <end position="432"/>
    </location>
</feature>
<feature type="transmembrane region" description="Helical" evidence="16">
    <location>
        <begin position="444"/>
        <end position="465"/>
    </location>
</feature>
<dbReference type="GO" id="GO:0046872">
    <property type="term" value="F:metal ion binding"/>
    <property type="evidence" value="ECO:0007669"/>
    <property type="project" value="UniProtKB-KW"/>
</dbReference>
<evidence type="ECO:0000256" key="10">
    <source>
        <dbReference type="ARBA" id="ARBA00023136"/>
    </source>
</evidence>
<evidence type="ECO:0000256" key="12">
    <source>
        <dbReference type="ARBA" id="ARBA00023180"/>
    </source>
</evidence>
<dbReference type="AlphaFoldDB" id="A0AA85J4A6"/>
<keyword evidence="5" id="KW-0479">Metal-binding</keyword>
<evidence type="ECO:0000313" key="20">
    <source>
        <dbReference type="WBParaSite" id="TREG1_129360.2"/>
    </source>
</evidence>
<feature type="transmembrane region" description="Helical" evidence="16">
    <location>
        <begin position="273"/>
        <end position="296"/>
    </location>
</feature>
<dbReference type="WBParaSite" id="TREG1_129360.1">
    <property type="protein sequence ID" value="TREG1_129360.1"/>
    <property type="gene ID" value="TREG1_129360"/>
</dbReference>
<dbReference type="Pfam" id="PF01490">
    <property type="entry name" value="Aa_trans"/>
    <property type="match status" value="2"/>
</dbReference>
<feature type="transmembrane region" description="Helical" evidence="16">
    <location>
        <begin position="486"/>
        <end position="510"/>
    </location>
</feature>
<evidence type="ECO:0000313" key="19">
    <source>
        <dbReference type="WBParaSite" id="TREG1_129360.1"/>
    </source>
</evidence>
<evidence type="ECO:0000256" key="2">
    <source>
        <dbReference type="ARBA" id="ARBA00004155"/>
    </source>
</evidence>
<evidence type="ECO:0000256" key="3">
    <source>
        <dbReference type="ARBA" id="ARBA00022448"/>
    </source>
</evidence>
<keyword evidence="7" id="KW-0029">Amino-acid transport</keyword>
<evidence type="ECO:0000256" key="16">
    <source>
        <dbReference type="SAM" id="Phobius"/>
    </source>
</evidence>
<evidence type="ECO:0000256" key="14">
    <source>
        <dbReference type="ARBA" id="ARBA00038442"/>
    </source>
</evidence>
<keyword evidence="18" id="KW-1185">Reference proteome</keyword>
<feature type="compositionally biased region" description="Low complexity" evidence="15">
    <location>
        <begin position="53"/>
        <end position="63"/>
    </location>
</feature>
<evidence type="ECO:0000256" key="6">
    <source>
        <dbReference type="ARBA" id="ARBA00022753"/>
    </source>
</evidence>
<dbReference type="PANTHER" id="PTHR22950:SF244">
    <property type="entry name" value="NEUTRAL AMINO ACID TRANSPORTER 9"/>
    <property type="match status" value="1"/>
</dbReference>
<keyword evidence="9" id="KW-0915">Sodium</keyword>
<dbReference type="InterPro" id="IPR013057">
    <property type="entry name" value="AA_transpt_TM"/>
</dbReference>
<keyword evidence="8 16" id="KW-1133">Transmembrane helix</keyword>
<dbReference type="GO" id="GO:0015179">
    <property type="term" value="F:L-amino acid transmembrane transporter activity"/>
    <property type="evidence" value="ECO:0007669"/>
    <property type="project" value="TreeGrafter"/>
</dbReference>
<evidence type="ECO:0000256" key="5">
    <source>
        <dbReference type="ARBA" id="ARBA00022723"/>
    </source>
</evidence>
<feature type="domain" description="Amino acid transporter transmembrane" evidence="17">
    <location>
        <begin position="390"/>
        <end position="621"/>
    </location>
</feature>
<evidence type="ECO:0000256" key="9">
    <source>
        <dbReference type="ARBA" id="ARBA00023053"/>
    </source>
</evidence>
<protein>
    <recommendedName>
        <fullName evidence="17">Amino acid transporter transmembrane domain-containing protein</fullName>
    </recommendedName>
</protein>
<dbReference type="WBParaSite" id="TREG1_129360.4">
    <property type="protein sequence ID" value="TREG1_129360.4"/>
    <property type="gene ID" value="TREG1_129360"/>
</dbReference>
<dbReference type="WBParaSite" id="TREG1_129360.2">
    <property type="protein sequence ID" value="TREG1_129360.2"/>
    <property type="gene ID" value="TREG1_129360"/>
</dbReference>
<evidence type="ECO:0000256" key="11">
    <source>
        <dbReference type="ARBA" id="ARBA00023157"/>
    </source>
</evidence>
<organism evidence="18 21">
    <name type="scientific">Trichobilharzia regenti</name>
    <name type="common">Nasal bird schistosome</name>
    <dbReference type="NCBI Taxonomy" id="157069"/>
    <lineage>
        <taxon>Eukaryota</taxon>
        <taxon>Metazoa</taxon>
        <taxon>Spiralia</taxon>
        <taxon>Lophotrochozoa</taxon>
        <taxon>Platyhelminthes</taxon>
        <taxon>Trematoda</taxon>
        <taxon>Digenea</taxon>
        <taxon>Strigeidida</taxon>
        <taxon>Schistosomatoidea</taxon>
        <taxon>Schistosomatidae</taxon>
        <taxon>Trichobilharzia</taxon>
    </lineage>
</organism>
<keyword evidence="6" id="KW-0967">Endosome</keyword>
<reference evidence="18" key="1">
    <citation type="submission" date="2022-06" db="EMBL/GenBank/DDBJ databases">
        <authorList>
            <person name="Berger JAMES D."/>
            <person name="Berger JAMES D."/>
        </authorList>
    </citation>
    <scope>NUCLEOTIDE SEQUENCE [LARGE SCALE GENOMIC DNA]</scope>
</reference>
<feature type="transmembrane region" description="Helical" evidence="16">
    <location>
        <begin position="564"/>
        <end position="588"/>
    </location>
</feature>
<keyword evidence="4 16" id="KW-0812">Transmembrane</keyword>
<feature type="transmembrane region" description="Helical" evidence="16">
    <location>
        <begin position="378"/>
        <end position="399"/>
    </location>
</feature>
<evidence type="ECO:0000313" key="21">
    <source>
        <dbReference type="WBParaSite" id="TREG1_129360.4"/>
    </source>
</evidence>
<evidence type="ECO:0000256" key="13">
    <source>
        <dbReference type="ARBA" id="ARBA00023228"/>
    </source>
</evidence>
<comment type="subcellular location">
    <subcellularLocation>
        <location evidence="1">Late endosome membrane</location>
        <topology evidence="1">Multi-pass membrane protein</topology>
    </subcellularLocation>
    <subcellularLocation>
        <location evidence="2">Lysosome membrane</location>
        <topology evidence="2">Multi-pass membrane protein</topology>
    </subcellularLocation>
</comment>
<evidence type="ECO:0000256" key="8">
    <source>
        <dbReference type="ARBA" id="ARBA00022989"/>
    </source>
</evidence>
<evidence type="ECO:0000256" key="15">
    <source>
        <dbReference type="SAM" id="MobiDB-lite"/>
    </source>
</evidence>
<sequence length="724" mass="81585">MEALRRYSSSSSTDTASVSDELPETKVSNQKKSTNFEKITPTVNGHDHYSGYNQHNSQQQSNNLNEKKKTSKPNLDNQNALLHQPTSDLTFVKVAQTNKLNETATINNNYNSNSNNNNNNNHINPAYQRKLNGVTPNTDYHGILSSDTKLDEKAFVQMIDNEGALGSIISINPEEYDKKVTEEQKPEGKQSSIITVFSIWNTMMGTSILVMPWAIQQAGFALGIFLLIFVAFIAGYCGYLVLRATEDLKIIQNLRSSVYMEFPDACFYHLGKIGYITAIIFSMLALFGALIVYYVLMCNFLYYTGDYIYHRIQDSNNSHKDPVYTLWNKTYTGAVCINLPLVPVGDEANITINPMFSSGSQLFNHSDSNTYVSMYDRLWSKTGTVPAWLLIVIIPLISIKSPTFLGKFNAFGTISVFYLLILVCIKAAQWGLNLDFYSDHPYRIVHQAQPTFVSLTGVCSLAFFSHNALHTLTRSQRRPQNNTRDVALAFICVAATYLAIGLIFFCTFPLAKSCIEDNLLNNLSTDIPVFIGRFGSLLQMFTVFPMILYILRVQLMMVIFKKEYPGFLHVSVLHAIILGLCLVFAILLPKIGTIIQFSGSLCGLVYMFALPPLIYLLNKRELDKMKSQKETIQPEIYSDGKLLNGKGVLSNGSTVHQHRQMATDDFTPFNEFQVDNRSESSSVIKFKIISERETLKWYLIVCVHVTIMLLGVLNFIGQFSVFFT</sequence>
<feature type="compositionally biased region" description="Polar residues" evidence="15">
    <location>
        <begin position="26"/>
        <end position="43"/>
    </location>
</feature>
<keyword evidence="13" id="KW-0458">Lysosome</keyword>
<name>A0AA85J4A6_TRIRE</name>
<feature type="transmembrane region" description="Helical" evidence="16">
    <location>
        <begin position="594"/>
        <end position="617"/>
    </location>
</feature>
<feature type="compositionally biased region" description="Low complexity" evidence="15">
    <location>
        <begin position="8"/>
        <end position="20"/>
    </location>
</feature>
<keyword evidence="12" id="KW-0325">Glycoprotein</keyword>
<comment type="similarity">
    <text evidence="14">Belongs to the amino acid/polyamine transporter 2 family. SLC38A9 subfamily.</text>
</comment>
<feature type="transmembrane region" description="Helical" evidence="16">
    <location>
        <begin position="697"/>
        <end position="723"/>
    </location>
</feature>
<dbReference type="PANTHER" id="PTHR22950">
    <property type="entry name" value="AMINO ACID TRANSPORTER"/>
    <property type="match status" value="1"/>
</dbReference>
<evidence type="ECO:0000256" key="7">
    <source>
        <dbReference type="ARBA" id="ARBA00022970"/>
    </source>
</evidence>
<feature type="transmembrane region" description="Helical" evidence="16">
    <location>
        <begin position="220"/>
        <end position="242"/>
    </location>
</feature>
<proteinExistence type="inferred from homology"/>
<keyword evidence="10 16" id="KW-0472">Membrane</keyword>
<dbReference type="GO" id="GO:0031902">
    <property type="term" value="C:late endosome membrane"/>
    <property type="evidence" value="ECO:0007669"/>
    <property type="project" value="UniProtKB-SubCell"/>
</dbReference>
<accession>A0AA85J4A6</accession>